<dbReference type="RefSeq" id="WP_183413206.1">
    <property type="nucleotide sequence ID" value="NZ_JACHYB010000001.1"/>
</dbReference>
<keyword evidence="1" id="KW-0175">Coiled coil</keyword>
<comment type="caution">
    <text evidence="2">The sequence shown here is derived from an EMBL/GenBank/DDBJ whole genome shotgun (WGS) entry which is preliminary data.</text>
</comment>
<gene>
    <name evidence="2" type="ORF">FHX64_001620</name>
</gene>
<sequence>MKPALNLLLKMGIAAGLQERDTVVDKISDILQDKMGTDPERAQKIGEQILTGLEGVKEQLSIEQIIDGLTRNDDVLTHKIEELTQAINRLNDNLDKISGTSKK</sequence>
<evidence type="ECO:0000313" key="3">
    <source>
        <dbReference type="Proteomes" id="UP000544222"/>
    </source>
</evidence>
<dbReference type="Proteomes" id="UP000544222">
    <property type="component" value="Unassembled WGS sequence"/>
</dbReference>
<proteinExistence type="predicted"/>
<keyword evidence="3" id="KW-1185">Reference proteome</keyword>
<accession>A0A7W5H2I3</accession>
<feature type="coiled-coil region" evidence="1">
    <location>
        <begin position="73"/>
        <end position="100"/>
    </location>
</feature>
<protein>
    <submittedName>
        <fullName evidence="2">ABC-type transporter Mla subunit MlaD</fullName>
    </submittedName>
</protein>
<reference evidence="2 3" key="1">
    <citation type="submission" date="2020-08" db="EMBL/GenBank/DDBJ databases">
        <title>Genomic Encyclopedia of Type Strains, Phase IV (KMG-IV): sequencing the most valuable type-strain genomes for metagenomic binning, comparative biology and taxonomic classification.</title>
        <authorList>
            <person name="Goeker M."/>
        </authorList>
    </citation>
    <scope>NUCLEOTIDE SEQUENCE [LARGE SCALE GENOMIC DNA]</scope>
    <source>
        <strain evidence="2 3">DSM 27471</strain>
    </source>
</reference>
<evidence type="ECO:0000313" key="2">
    <source>
        <dbReference type="EMBL" id="MBB3187457.1"/>
    </source>
</evidence>
<name>A0A7W5H2I3_9PORP</name>
<organism evidence="2 3">
    <name type="scientific">Microbacter margulisiae</name>
    <dbReference type="NCBI Taxonomy" id="1350067"/>
    <lineage>
        <taxon>Bacteria</taxon>
        <taxon>Pseudomonadati</taxon>
        <taxon>Bacteroidota</taxon>
        <taxon>Bacteroidia</taxon>
        <taxon>Bacteroidales</taxon>
        <taxon>Porphyromonadaceae</taxon>
        <taxon>Microbacter</taxon>
    </lineage>
</organism>
<dbReference type="EMBL" id="JACHYB010000001">
    <property type="protein sequence ID" value="MBB3187457.1"/>
    <property type="molecule type" value="Genomic_DNA"/>
</dbReference>
<evidence type="ECO:0000256" key="1">
    <source>
        <dbReference type="SAM" id="Coils"/>
    </source>
</evidence>
<dbReference type="AlphaFoldDB" id="A0A7W5H2I3"/>